<organism evidence="3 4">
    <name type="scientific">Dongia mobilis</name>
    <dbReference type="NCBI Taxonomy" id="578943"/>
    <lineage>
        <taxon>Bacteria</taxon>
        <taxon>Pseudomonadati</taxon>
        <taxon>Pseudomonadota</taxon>
        <taxon>Alphaproteobacteria</taxon>
        <taxon>Rhodospirillales</taxon>
        <taxon>Dongiaceae</taxon>
        <taxon>Dongia</taxon>
    </lineage>
</organism>
<dbReference type="InterPro" id="IPR027417">
    <property type="entry name" value="P-loop_NTPase"/>
</dbReference>
<dbReference type="AlphaFoldDB" id="A0A4R6WPG1"/>
<evidence type="ECO:0000256" key="1">
    <source>
        <dbReference type="ARBA" id="ARBA00022448"/>
    </source>
</evidence>
<dbReference type="InterPro" id="IPR013611">
    <property type="entry name" value="Transp-assoc_OB_typ2"/>
</dbReference>
<evidence type="ECO:0000259" key="2">
    <source>
        <dbReference type="PROSITE" id="PS50893"/>
    </source>
</evidence>
<evidence type="ECO:0000313" key="3">
    <source>
        <dbReference type="EMBL" id="TDQ81001.1"/>
    </source>
</evidence>
<dbReference type="Proteomes" id="UP000295783">
    <property type="component" value="Unassembled WGS sequence"/>
</dbReference>
<proteinExistence type="predicted"/>
<evidence type="ECO:0000313" key="4">
    <source>
        <dbReference type="Proteomes" id="UP000295783"/>
    </source>
</evidence>
<dbReference type="GO" id="GO:0043190">
    <property type="term" value="C:ATP-binding cassette (ABC) transporter complex"/>
    <property type="evidence" value="ECO:0007669"/>
    <property type="project" value="InterPro"/>
</dbReference>
<dbReference type="Gene3D" id="3.40.50.300">
    <property type="entry name" value="P-loop containing nucleotide triphosphate hydrolases"/>
    <property type="match status" value="1"/>
</dbReference>
<gene>
    <name evidence="3" type="ORF">A8950_2871</name>
</gene>
<name>A0A4R6WPG1_9PROT</name>
<dbReference type="OrthoDB" id="9802264at2"/>
<dbReference type="GO" id="GO:0005524">
    <property type="term" value="F:ATP binding"/>
    <property type="evidence" value="ECO:0007669"/>
    <property type="project" value="UniProtKB-KW"/>
</dbReference>
<dbReference type="GO" id="GO:0016887">
    <property type="term" value="F:ATP hydrolysis activity"/>
    <property type="evidence" value="ECO:0007669"/>
    <property type="project" value="InterPro"/>
</dbReference>
<dbReference type="SUPFAM" id="SSF52540">
    <property type="entry name" value="P-loop containing nucleoside triphosphate hydrolases"/>
    <property type="match status" value="1"/>
</dbReference>
<reference evidence="3 4" key="1">
    <citation type="submission" date="2019-03" db="EMBL/GenBank/DDBJ databases">
        <title>Genomic Encyclopedia of Type Strains, Phase III (KMG-III): the genomes of soil and plant-associated and newly described type strains.</title>
        <authorList>
            <person name="Whitman W."/>
        </authorList>
    </citation>
    <scope>NUCLEOTIDE SEQUENCE [LARGE SCALE GENOMIC DNA]</scope>
    <source>
        <strain evidence="3 4">CGMCC 1.7660</strain>
    </source>
</reference>
<feature type="domain" description="ABC transporter" evidence="2">
    <location>
        <begin position="7"/>
        <end position="238"/>
    </location>
</feature>
<keyword evidence="1" id="KW-0813">Transport</keyword>
<dbReference type="EMBL" id="SNYW01000010">
    <property type="protein sequence ID" value="TDQ81001.1"/>
    <property type="molecule type" value="Genomic_DNA"/>
</dbReference>
<dbReference type="PANTHER" id="PTHR42781">
    <property type="entry name" value="SPERMIDINE/PUTRESCINE IMPORT ATP-BINDING PROTEIN POTA"/>
    <property type="match status" value="1"/>
</dbReference>
<protein>
    <submittedName>
        <fullName evidence="3">Iron(III) transport system ATP-binding protein</fullName>
    </submittedName>
</protein>
<dbReference type="SUPFAM" id="SSF50331">
    <property type="entry name" value="MOP-like"/>
    <property type="match status" value="1"/>
</dbReference>
<accession>A0A4R6WPG1</accession>
<comment type="caution">
    <text evidence="3">The sequence shown here is derived from an EMBL/GenBank/DDBJ whole genome shotgun (WGS) entry which is preliminary data.</text>
</comment>
<keyword evidence="3" id="KW-0067">ATP-binding</keyword>
<dbReference type="InterPro" id="IPR008995">
    <property type="entry name" value="Mo/tungstate-bd_C_term_dom"/>
</dbReference>
<dbReference type="RefSeq" id="WP_133614331.1">
    <property type="nucleotide sequence ID" value="NZ_SNYW01000010.1"/>
</dbReference>
<dbReference type="GO" id="GO:0022857">
    <property type="term" value="F:transmembrane transporter activity"/>
    <property type="evidence" value="ECO:0007669"/>
    <property type="project" value="InterPro"/>
</dbReference>
<dbReference type="Pfam" id="PF00005">
    <property type="entry name" value="ABC_tran"/>
    <property type="match status" value="1"/>
</dbReference>
<keyword evidence="4" id="KW-1185">Reference proteome</keyword>
<dbReference type="PROSITE" id="PS50893">
    <property type="entry name" value="ABC_TRANSPORTER_2"/>
    <property type="match status" value="1"/>
</dbReference>
<dbReference type="Pfam" id="PF08402">
    <property type="entry name" value="TOBE_2"/>
    <property type="match status" value="1"/>
</dbReference>
<sequence length="381" mass="40972">MSTQPQLALHDLTIGAPGRRLLEGYGTTVLKGTIHAIVTPDPELCRHLADTIAGFQRPARGRIEIDGRDLALRGPGRRGIMSVRADPALFPGLTGFANIAFPLEQQRHGASEIRRRVEMLAAEIGLTPEALASRPGDLLPETRICIALARALAAEPALLLLERPLQSLPAPARTAFLPEMRRLLRQFRVTTLLVSDDLGEALIGADAISVVMDGREVQRDRPDEVFRRPANATIARLGGASNLLPVTVSPTNAESDGTLRIAGTMLQGGGVNLPRDRNARAIATGPALMLVRPEAVRLFLGIRRFDVLAEGVIADVMPHGTGAQIRVALDHFPRGMLADVTLPAPMPLEIGRRATLGWNRADFHLLPPDGMTDGQRPADPA</sequence>
<keyword evidence="3" id="KW-0547">Nucleotide-binding</keyword>
<dbReference type="PANTHER" id="PTHR42781:SF4">
    <property type="entry name" value="SPERMIDINE_PUTRESCINE IMPORT ATP-BINDING PROTEIN POTA"/>
    <property type="match status" value="1"/>
</dbReference>
<dbReference type="InterPro" id="IPR050093">
    <property type="entry name" value="ABC_SmlMolc_Importer"/>
</dbReference>
<dbReference type="InterPro" id="IPR003439">
    <property type="entry name" value="ABC_transporter-like_ATP-bd"/>
</dbReference>